<proteinExistence type="predicted"/>
<name>A0ABS4T4Y8_9MICC</name>
<gene>
    <name evidence="1" type="ORF">JOF45_002544</name>
</gene>
<organism evidence="1 2">
    <name type="scientific">Nesterenkonia lacusekhoensis</name>
    <dbReference type="NCBI Taxonomy" id="150832"/>
    <lineage>
        <taxon>Bacteria</taxon>
        <taxon>Bacillati</taxon>
        <taxon>Actinomycetota</taxon>
        <taxon>Actinomycetes</taxon>
        <taxon>Micrococcales</taxon>
        <taxon>Micrococcaceae</taxon>
        <taxon>Nesterenkonia</taxon>
    </lineage>
</organism>
<keyword evidence="2" id="KW-1185">Reference proteome</keyword>
<protein>
    <submittedName>
        <fullName evidence="1">Uncharacterized protein</fullName>
    </submittedName>
</protein>
<dbReference type="EMBL" id="JAGINX010000001">
    <property type="protein sequence ID" value="MBP2319525.1"/>
    <property type="molecule type" value="Genomic_DNA"/>
</dbReference>
<reference evidence="1 2" key="1">
    <citation type="submission" date="2021-03" db="EMBL/GenBank/DDBJ databases">
        <title>Sequencing the genomes of 1000 actinobacteria strains.</title>
        <authorList>
            <person name="Klenk H.-P."/>
        </authorList>
    </citation>
    <scope>NUCLEOTIDE SEQUENCE [LARGE SCALE GENOMIC DNA]</scope>
    <source>
        <strain evidence="1 2">DSM 12544</strain>
    </source>
</reference>
<accession>A0ABS4T4Y8</accession>
<comment type="caution">
    <text evidence="1">The sequence shown here is derived from an EMBL/GenBank/DDBJ whole genome shotgun (WGS) entry which is preliminary data.</text>
</comment>
<evidence type="ECO:0000313" key="2">
    <source>
        <dbReference type="Proteomes" id="UP001519331"/>
    </source>
</evidence>
<dbReference type="Proteomes" id="UP001519331">
    <property type="component" value="Unassembled WGS sequence"/>
</dbReference>
<sequence length="191" mass="21277">MRLLEEIAERVERMASKGRKVRGYQDLWPRLGRGILAIKSRWTQRPVTGAADFKESDLDLLDQLGELLDLDQMRVIINAESQARLIELMEESLSVLDADSSLPEATSSYIRRCLERLLICLREYERHGRSATEEAVQHAYFAMQAAEVESDVPSKWQRLREQVLVPLPAGIISGGTVNLIAAATAAATGTG</sequence>
<evidence type="ECO:0000313" key="1">
    <source>
        <dbReference type="EMBL" id="MBP2319525.1"/>
    </source>
</evidence>